<proteinExistence type="predicted"/>
<dbReference type="Proteomes" id="UP000042997">
    <property type="component" value="Unassembled WGS sequence"/>
</dbReference>
<sequence>MAGTSGSPRTRPVTTGRSSATTGSFRRSSSTPASGPVNGNAPRRYTCGMCTTTIIARILPSVTGRPRANSGPVSPTSWPHTTSLDLSRGPRVGLRGLGSGVLVVDSALGHGLLPDAVGSRRAWLAPGESIFGMDSAFAQVAAVQLQEMAH</sequence>
<organism evidence="2 3">
    <name type="scientific">Rhodococcus ruber</name>
    <dbReference type="NCBI Taxonomy" id="1830"/>
    <lineage>
        <taxon>Bacteria</taxon>
        <taxon>Bacillati</taxon>
        <taxon>Actinomycetota</taxon>
        <taxon>Actinomycetes</taxon>
        <taxon>Mycobacteriales</taxon>
        <taxon>Nocardiaceae</taxon>
        <taxon>Rhodococcus</taxon>
    </lineage>
</organism>
<dbReference type="EMBL" id="CCSD01000030">
    <property type="protein sequence ID" value="CDZ87168.1"/>
    <property type="molecule type" value="Genomic_DNA"/>
</dbReference>
<protein>
    <submittedName>
        <fullName evidence="2">Uncharacterized protein</fullName>
    </submittedName>
</protein>
<feature type="region of interest" description="Disordered" evidence="1">
    <location>
        <begin position="1"/>
        <end position="43"/>
    </location>
</feature>
<name>A0A098BEM4_9NOCA</name>
<feature type="region of interest" description="Disordered" evidence="1">
    <location>
        <begin position="62"/>
        <end position="84"/>
    </location>
</feature>
<evidence type="ECO:0000313" key="3">
    <source>
        <dbReference type="Proteomes" id="UP000042997"/>
    </source>
</evidence>
<dbReference type="AlphaFoldDB" id="A0A098BEM4"/>
<reference evidence="2 3" key="1">
    <citation type="journal article" date="2014" name="Genome Announc.">
        <title>Draft Genome Sequence of Propane- and Butane-Oxidizing Actinobacterium Rhodococcus ruber IEGM 231.</title>
        <authorList>
            <person name="Ivshina I.B."/>
            <person name="Kuyukina M.S."/>
            <person name="Krivoruchko A.V."/>
            <person name="Barbe V."/>
            <person name="Fischer C."/>
        </authorList>
    </citation>
    <scope>NUCLEOTIDE SEQUENCE [LARGE SCALE GENOMIC DNA]</scope>
</reference>
<feature type="compositionally biased region" description="Polar residues" evidence="1">
    <location>
        <begin position="1"/>
        <end position="33"/>
    </location>
</feature>
<gene>
    <name evidence="2" type="ORF">RHRU231_210094</name>
</gene>
<accession>A0A098BEM4</accession>
<evidence type="ECO:0000313" key="2">
    <source>
        <dbReference type="EMBL" id="CDZ87168.1"/>
    </source>
</evidence>
<evidence type="ECO:0000256" key="1">
    <source>
        <dbReference type="SAM" id="MobiDB-lite"/>
    </source>
</evidence>
<feature type="compositionally biased region" description="Polar residues" evidence="1">
    <location>
        <begin position="71"/>
        <end position="84"/>
    </location>
</feature>